<organism evidence="1 2">
    <name type="scientific">Chlorella ohadii</name>
    <dbReference type="NCBI Taxonomy" id="2649997"/>
    <lineage>
        <taxon>Eukaryota</taxon>
        <taxon>Viridiplantae</taxon>
        <taxon>Chlorophyta</taxon>
        <taxon>core chlorophytes</taxon>
        <taxon>Trebouxiophyceae</taxon>
        <taxon>Chlorellales</taxon>
        <taxon>Chlorellaceae</taxon>
        <taxon>Chlorella clade</taxon>
        <taxon>Chlorella</taxon>
    </lineage>
</organism>
<evidence type="ECO:0000313" key="2">
    <source>
        <dbReference type="Proteomes" id="UP001205105"/>
    </source>
</evidence>
<keyword evidence="2" id="KW-1185">Reference proteome</keyword>
<dbReference type="EMBL" id="JADXDR010000323">
    <property type="protein sequence ID" value="KAI7835284.1"/>
    <property type="molecule type" value="Genomic_DNA"/>
</dbReference>
<proteinExistence type="predicted"/>
<name>A0AAD5DFL3_9CHLO</name>
<comment type="caution">
    <text evidence="1">The sequence shown here is derived from an EMBL/GenBank/DDBJ whole genome shotgun (WGS) entry which is preliminary data.</text>
</comment>
<reference evidence="1" key="1">
    <citation type="submission" date="2020-11" db="EMBL/GenBank/DDBJ databases">
        <title>Chlorella ohadii genome sequencing and assembly.</title>
        <authorList>
            <person name="Murik O."/>
            <person name="Treves H."/>
            <person name="Kedem I."/>
            <person name="Shotland Y."/>
            <person name="Kaplan A."/>
        </authorList>
    </citation>
    <scope>NUCLEOTIDE SEQUENCE</scope>
    <source>
        <strain evidence="1">1</strain>
    </source>
</reference>
<feature type="non-terminal residue" evidence="1">
    <location>
        <position position="150"/>
    </location>
</feature>
<accession>A0AAD5DFL3</accession>
<dbReference type="Proteomes" id="UP001205105">
    <property type="component" value="Unassembled WGS sequence"/>
</dbReference>
<evidence type="ECO:0000313" key="1">
    <source>
        <dbReference type="EMBL" id="KAI7835284.1"/>
    </source>
</evidence>
<protein>
    <submittedName>
        <fullName evidence="1">Uncharacterized protein</fullName>
    </submittedName>
</protein>
<gene>
    <name evidence="1" type="ORF">COHA_010814</name>
</gene>
<sequence length="150" mass="16547">VRTLDGRSLGYIPRDRTLLFQQDLCFGHVQSAGRQGEEGLWGFNIVAQPTVPPVEVHAWPAALRPHLHLSGQVGALLELRERNPAATSHAATLLQQLNSWSPADTQLYLGHVADVAAARSRQQGWRLDLQWLQERGVVLPPPLEALSRSA</sequence>
<dbReference type="AlphaFoldDB" id="A0AAD5DFL3"/>